<evidence type="ECO:0000313" key="4">
    <source>
        <dbReference type="Proteomes" id="UP000245708"/>
    </source>
</evidence>
<dbReference type="Gene3D" id="2.40.160.10">
    <property type="entry name" value="Porin"/>
    <property type="match status" value="1"/>
</dbReference>
<dbReference type="EMBL" id="QGGW01000001">
    <property type="protein sequence ID" value="PWK62856.1"/>
    <property type="molecule type" value="Genomic_DNA"/>
</dbReference>
<comment type="caution">
    <text evidence="3">The sequence shown here is derived from an EMBL/GenBank/DDBJ whole genome shotgun (WGS) entry which is preliminary data.</text>
</comment>
<feature type="chain" id="PRO_5016341417" evidence="1">
    <location>
        <begin position="25"/>
        <end position="96"/>
    </location>
</feature>
<evidence type="ECO:0000313" key="3">
    <source>
        <dbReference type="EMBL" id="PWK62856.1"/>
    </source>
</evidence>
<evidence type="ECO:0000259" key="2">
    <source>
        <dbReference type="Pfam" id="PF13609"/>
    </source>
</evidence>
<accession>A0A316GTE0</accession>
<sequence>MTARSFARLALAATLSCVAGAVLADGIEISGTASMGLTGGSAGPAPGTVRLITDLDLQMRLSHTTDGGLTFAVEIDLDALDTSSPAPSPSAIPRRR</sequence>
<gene>
    <name evidence="3" type="ORF">C7455_101895</name>
</gene>
<keyword evidence="4" id="KW-1185">Reference proteome</keyword>
<dbReference type="InterPro" id="IPR023614">
    <property type="entry name" value="Porin_dom_sf"/>
</dbReference>
<evidence type="ECO:0000256" key="1">
    <source>
        <dbReference type="SAM" id="SignalP"/>
    </source>
</evidence>
<reference evidence="3 4" key="1">
    <citation type="submission" date="2018-05" db="EMBL/GenBank/DDBJ databases">
        <title>Genomic Encyclopedia of Type Strains, Phase IV (KMG-IV): sequencing the most valuable type-strain genomes for metagenomic binning, comparative biology and taxonomic classification.</title>
        <authorList>
            <person name="Goeker M."/>
        </authorList>
    </citation>
    <scope>NUCLEOTIDE SEQUENCE [LARGE SCALE GENOMIC DNA]</scope>
    <source>
        <strain evidence="3 4">DSM 16097</strain>
    </source>
</reference>
<feature type="domain" description="Porin" evidence="2">
    <location>
        <begin position="11"/>
        <end position="83"/>
    </location>
</feature>
<proteinExistence type="predicted"/>
<protein>
    <submittedName>
        <fullName evidence="3">Porin-like protein</fullName>
    </submittedName>
</protein>
<feature type="signal peptide" evidence="1">
    <location>
        <begin position="1"/>
        <end position="24"/>
    </location>
</feature>
<dbReference type="AlphaFoldDB" id="A0A316GTE0"/>
<name>A0A316GTE0_9RHOB</name>
<dbReference type="RefSeq" id="WP_170118989.1">
    <property type="nucleotide sequence ID" value="NZ_QGGW01000001.1"/>
</dbReference>
<dbReference type="GO" id="GO:0016020">
    <property type="term" value="C:membrane"/>
    <property type="evidence" value="ECO:0007669"/>
    <property type="project" value="InterPro"/>
</dbReference>
<dbReference type="InterPro" id="IPR033900">
    <property type="entry name" value="Gram_neg_porin_domain"/>
</dbReference>
<organism evidence="3 4">
    <name type="scientific">Roseicyclus mahoneyensis</name>
    <dbReference type="NCBI Taxonomy" id="164332"/>
    <lineage>
        <taxon>Bacteria</taxon>
        <taxon>Pseudomonadati</taxon>
        <taxon>Pseudomonadota</taxon>
        <taxon>Alphaproteobacteria</taxon>
        <taxon>Rhodobacterales</taxon>
        <taxon>Roseobacteraceae</taxon>
        <taxon>Roseicyclus</taxon>
    </lineage>
</organism>
<keyword evidence="1" id="KW-0732">Signal</keyword>
<dbReference type="GO" id="GO:0015288">
    <property type="term" value="F:porin activity"/>
    <property type="evidence" value="ECO:0007669"/>
    <property type="project" value="InterPro"/>
</dbReference>
<dbReference type="Proteomes" id="UP000245708">
    <property type="component" value="Unassembled WGS sequence"/>
</dbReference>
<dbReference type="Pfam" id="PF13609">
    <property type="entry name" value="Porin_4"/>
    <property type="match status" value="1"/>
</dbReference>